<sequence>MRFIKLIKWTPVNLSCLESINDENEYAHPKINQTKKIQNSVKLMHPVLTVRRTMVYLLWEQFLFSKRKLNTWFEDLNKI</sequence>
<dbReference type="EMBL" id="REGN01004651">
    <property type="protein sequence ID" value="RNA16706.1"/>
    <property type="molecule type" value="Genomic_DNA"/>
</dbReference>
<evidence type="ECO:0000313" key="1">
    <source>
        <dbReference type="EMBL" id="RNA16706.1"/>
    </source>
</evidence>
<keyword evidence="2" id="KW-1185">Reference proteome</keyword>
<proteinExistence type="predicted"/>
<evidence type="ECO:0000313" key="2">
    <source>
        <dbReference type="Proteomes" id="UP000276133"/>
    </source>
</evidence>
<dbReference type="AlphaFoldDB" id="A0A3M7QZG3"/>
<reference evidence="1 2" key="1">
    <citation type="journal article" date="2018" name="Sci. Rep.">
        <title>Genomic signatures of local adaptation to the degree of environmental predictability in rotifers.</title>
        <authorList>
            <person name="Franch-Gras L."/>
            <person name="Hahn C."/>
            <person name="Garcia-Roger E.M."/>
            <person name="Carmona M.J."/>
            <person name="Serra M."/>
            <person name="Gomez A."/>
        </authorList>
    </citation>
    <scope>NUCLEOTIDE SEQUENCE [LARGE SCALE GENOMIC DNA]</scope>
    <source>
        <strain evidence="1">HYR1</strain>
    </source>
</reference>
<name>A0A3M7QZG3_BRAPC</name>
<gene>
    <name evidence="1" type="ORF">BpHYR1_051624</name>
</gene>
<accession>A0A3M7QZG3</accession>
<protein>
    <submittedName>
        <fullName evidence="1">Uncharacterized protein</fullName>
    </submittedName>
</protein>
<organism evidence="1 2">
    <name type="scientific">Brachionus plicatilis</name>
    <name type="common">Marine rotifer</name>
    <name type="synonym">Brachionus muelleri</name>
    <dbReference type="NCBI Taxonomy" id="10195"/>
    <lineage>
        <taxon>Eukaryota</taxon>
        <taxon>Metazoa</taxon>
        <taxon>Spiralia</taxon>
        <taxon>Gnathifera</taxon>
        <taxon>Rotifera</taxon>
        <taxon>Eurotatoria</taxon>
        <taxon>Monogononta</taxon>
        <taxon>Pseudotrocha</taxon>
        <taxon>Ploima</taxon>
        <taxon>Brachionidae</taxon>
        <taxon>Brachionus</taxon>
    </lineage>
</organism>
<dbReference type="Proteomes" id="UP000276133">
    <property type="component" value="Unassembled WGS sequence"/>
</dbReference>
<comment type="caution">
    <text evidence="1">The sequence shown here is derived from an EMBL/GenBank/DDBJ whole genome shotgun (WGS) entry which is preliminary data.</text>
</comment>